<gene>
    <name evidence="3" type="ORF">EZV62_021358</name>
</gene>
<dbReference type="Proteomes" id="UP000323000">
    <property type="component" value="Chromosome 10"/>
</dbReference>
<feature type="region of interest" description="Disordered" evidence="1">
    <location>
        <begin position="213"/>
        <end position="232"/>
    </location>
</feature>
<evidence type="ECO:0008006" key="5">
    <source>
        <dbReference type="Google" id="ProtNLM"/>
    </source>
</evidence>
<comment type="caution">
    <text evidence="3">The sequence shown here is derived from an EMBL/GenBank/DDBJ whole genome shotgun (WGS) entry which is preliminary data.</text>
</comment>
<sequence>MSAFDFNNVKAEKVEAMRQYNRQKKLKSFLFLVEVFLGLALIFWYSTYYVPIAADVAGGFLRRSAVVFGSSLYVFVIINVLVVVIYVFSVEKPNKPDVYDEYVSITTTTVSGRIVSSSSAAAVESPPPEESVNTVSDRQIVCVDNAVHNPPADQSVVRTTTATEAAATYRDREPRQSRFDAVTTETKTYRRTQSERYGKENRPRELRRSETVIKRETTSSSSTAVGRYSTRRSSSAAMDDLSSEDFRMKIETFIEAKKKSLIRENTLDLKLERKECVSITLSRFN</sequence>
<keyword evidence="2" id="KW-0812">Transmembrane</keyword>
<reference evidence="4" key="1">
    <citation type="journal article" date="2019" name="Gigascience">
        <title>De novo genome assembly of the endangered Acer yangbiense, a plant species with extremely small populations endemic to Yunnan Province, China.</title>
        <authorList>
            <person name="Yang J."/>
            <person name="Wariss H.M."/>
            <person name="Tao L."/>
            <person name="Zhang R."/>
            <person name="Yun Q."/>
            <person name="Hollingsworth P."/>
            <person name="Dao Z."/>
            <person name="Luo G."/>
            <person name="Guo H."/>
            <person name="Ma Y."/>
            <person name="Sun W."/>
        </authorList>
    </citation>
    <scope>NUCLEOTIDE SEQUENCE [LARGE SCALE GENOMIC DNA]</scope>
    <source>
        <strain evidence="4">cv. Malutang</strain>
    </source>
</reference>
<feature type="compositionally biased region" description="Basic and acidic residues" evidence="1">
    <location>
        <begin position="169"/>
        <end position="178"/>
    </location>
</feature>
<dbReference type="EMBL" id="VAHF01000010">
    <property type="protein sequence ID" value="TXG52189.1"/>
    <property type="molecule type" value="Genomic_DNA"/>
</dbReference>
<feature type="compositionally biased region" description="Basic and acidic residues" evidence="1">
    <location>
        <begin position="192"/>
        <end position="208"/>
    </location>
</feature>
<evidence type="ECO:0000256" key="2">
    <source>
        <dbReference type="SAM" id="Phobius"/>
    </source>
</evidence>
<proteinExistence type="predicted"/>
<feature type="transmembrane region" description="Helical" evidence="2">
    <location>
        <begin position="65"/>
        <end position="88"/>
    </location>
</feature>
<feature type="transmembrane region" description="Helical" evidence="2">
    <location>
        <begin position="26"/>
        <end position="45"/>
    </location>
</feature>
<dbReference type="PANTHER" id="PTHR33640">
    <property type="entry name" value="TRANSMEMBRANE PROTEIN"/>
    <property type="match status" value="1"/>
</dbReference>
<keyword evidence="4" id="KW-1185">Reference proteome</keyword>
<accession>A0A5C7H639</accession>
<dbReference type="PANTHER" id="PTHR33640:SF34">
    <property type="entry name" value="PROTEIN, PUTATIVE-RELATED"/>
    <property type="match status" value="1"/>
</dbReference>
<dbReference type="AlphaFoldDB" id="A0A5C7H639"/>
<organism evidence="3 4">
    <name type="scientific">Acer yangbiense</name>
    <dbReference type="NCBI Taxonomy" id="1000413"/>
    <lineage>
        <taxon>Eukaryota</taxon>
        <taxon>Viridiplantae</taxon>
        <taxon>Streptophyta</taxon>
        <taxon>Embryophyta</taxon>
        <taxon>Tracheophyta</taxon>
        <taxon>Spermatophyta</taxon>
        <taxon>Magnoliopsida</taxon>
        <taxon>eudicotyledons</taxon>
        <taxon>Gunneridae</taxon>
        <taxon>Pentapetalae</taxon>
        <taxon>rosids</taxon>
        <taxon>malvids</taxon>
        <taxon>Sapindales</taxon>
        <taxon>Sapindaceae</taxon>
        <taxon>Hippocastanoideae</taxon>
        <taxon>Acereae</taxon>
        <taxon>Acer</taxon>
    </lineage>
</organism>
<evidence type="ECO:0000313" key="3">
    <source>
        <dbReference type="EMBL" id="TXG52189.1"/>
    </source>
</evidence>
<keyword evidence="2" id="KW-1133">Transmembrane helix</keyword>
<feature type="compositionally biased region" description="Low complexity" evidence="1">
    <location>
        <begin position="159"/>
        <end position="168"/>
    </location>
</feature>
<feature type="region of interest" description="Disordered" evidence="1">
    <location>
        <begin position="159"/>
        <end position="208"/>
    </location>
</feature>
<evidence type="ECO:0000256" key="1">
    <source>
        <dbReference type="SAM" id="MobiDB-lite"/>
    </source>
</evidence>
<name>A0A5C7H639_9ROSI</name>
<keyword evidence="2" id="KW-0472">Membrane</keyword>
<evidence type="ECO:0000313" key="4">
    <source>
        <dbReference type="Proteomes" id="UP000323000"/>
    </source>
</evidence>
<protein>
    <recommendedName>
        <fullName evidence="5">DUF4408 domain-containing protein</fullName>
    </recommendedName>
</protein>
<dbReference type="OrthoDB" id="1082160at2759"/>